<sequence length="179" mass="21253">MNTNKAKSIITNWLLYEKNYLGAVTEFGIGFYRADIIGVKRSLYVAEFELKTNKSDLLRELRIIERITKGIKRKIYSISKLYKHRRYLNIIIGSKLDFIPNEFSFIVTEGLEDILIDYIKDTMYGAYFIKKEYGNYPIAEIKRPKKFHKKKIDDVDIKRLFGKVSIENNDLRKKLYFNN</sequence>
<gene>
    <name evidence="1" type="ORF">S03H2_19290</name>
</gene>
<accession>X1FGC3</accession>
<dbReference type="EMBL" id="BARU01010063">
    <property type="protein sequence ID" value="GAH44686.1"/>
    <property type="molecule type" value="Genomic_DNA"/>
</dbReference>
<evidence type="ECO:0000313" key="1">
    <source>
        <dbReference type="EMBL" id="GAH44686.1"/>
    </source>
</evidence>
<comment type="caution">
    <text evidence="1">The sequence shown here is derived from an EMBL/GenBank/DDBJ whole genome shotgun (WGS) entry which is preliminary data.</text>
</comment>
<proteinExistence type="predicted"/>
<dbReference type="AlphaFoldDB" id="X1FGC3"/>
<reference evidence="1" key="1">
    <citation type="journal article" date="2014" name="Front. Microbiol.">
        <title>High frequency of phylogenetically diverse reductive dehalogenase-homologous genes in deep subseafloor sedimentary metagenomes.</title>
        <authorList>
            <person name="Kawai M."/>
            <person name="Futagami T."/>
            <person name="Toyoda A."/>
            <person name="Takaki Y."/>
            <person name="Nishi S."/>
            <person name="Hori S."/>
            <person name="Arai W."/>
            <person name="Tsubouchi T."/>
            <person name="Morono Y."/>
            <person name="Uchiyama I."/>
            <person name="Ito T."/>
            <person name="Fujiyama A."/>
            <person name="Inagaki F."/>
            <person name="Takami H."/>
        </authorList>
    </citation>
    <scope>NUCLEOTIDE SEQUENCE</scope>
    <source>
        <strain evidence="1">Expedition CK06-06</strain>
    </source>
</reference>
<protein>
    <submittedName>
        <fullName evidence="1">Uncharacterized protein</fullName>
    </submittedName>
</protein>
<organism evidence="1">
    <name type="scientific">marine sediment metagenome</name>
    <dbReference type="NCBI Taxonomy" id="412755"/>
    <lineage>
        <taxon>unclassified sequences</taxon>
        <taxon>metagenomes</taxon>
        <taxon>ecological metagenomes</taxon>
    </lineage>
</organism>
<name>X1FGC3_9ZZZZ</name>